<dbReference type="AlphaFoldDB" id="A0AAW0PPH7"/>
<dbReference type="PANTHER" id="PTHR23080:SF133">
    <property type="entry name" value="SI:CH211-262I1.5-RELATED"/>
    <property type="match status" value="1"/>
</dbReference>
<dbReference type="GO" id="GO:0008270">
    <property type="term" value="F:zinc ion binding"/>
    <property type="evidence" value="ECO:0007669"/>
    <property type="project" value="UniProtKB-KW"/>
</dbReference>
<comment type="caution">
    <text evidence="9">The sequence shown here is derived from an EMBL/GenBank/DDBJ whole genome shotgun (WGS) entry which is preliminary data.</text>
</comment>
<dbReference type="PROSITE" id="PS50950">
    <property type="entry name" value="ZF_THAP"/>
    <property type="match status" value="1"/>
</dbReference>
<feature type="region of interest" description="Disordered" evidence="7">
    <location>
        <begin position="76"/>
        <end position="163"/>
    </location>
</feature>
<keyword evidence="4" id="KW-0862">Zinc</keyword>
<comment type="cofactor">
    <cofactor evidence="1">
        <name>a divalent metal cation</name>
        <dbReference type="ChEBI" id="CHEBI:60240"/>
    </cofactor>
</comment>
<dbReference type="PANTHER" id="PTHR23080">
    <property type="entry name" value="THAP DOMAIN PROTEIN"/>
    <property type="match status" value="1"/>
</dbReference>
<feature type="domain" description="THAP-type" evidence="8">
    <location>
        <begin position="1"/>
        <end position="104"/>
    </location>
</feature>
<dbReference type="Pfam" id="PF05485">
    <property type="entry name" value="THAP"/>
    <property type="match status" value="1"/>
</dbReference>
<name>A0AAW0PPH7_9GOBI</name>
<evidence type="ECO:0000256" key="2">
    <source>
        <dbReference type="ARBA" id="ARBA00022723"/>
    </source>
</evidence>
<evidence type="ECO:0000256" key="3">
    <source>
        <dbReference type="ARBA" id="ARBA00022771"/>
    </source>
</evidence>
<dbReference type="Pfam" id="PF13359">
    <property type="entry name" value="DDE_Tnp_4"/>
    <property type="match status" value="1"/>
</dbReference>
<evidence type="ECO:0000256" key="5">
    <source>
        <dbReference type="ARBA" id="ARBA00023125"/>
    </source>
</evidence>
<organism evidence="9 10">
    <name type="scientific">Mugilogobius chulae</name>
    <name type="common">yellowstripe goby</name>
    <dbReference type="NCBI Taxonomy" id="88201"/>
    <lineage>
        <taxon>Eukaryota</taxon>
        <taxon>Metazoa</taxon>
        <taxon>Chordata</taxon>
        <taxon>Craniata</taxon>
        <taxon>Vertebrata</taxon>
        <taxon>Euteleostomi</taxon>
        <taxon>Actinopterygii</taxon>
        <taxon>Neopterygii</taxon>
        <taxon>Teleostei</taxon>
        <taxon>Neoteleostei</taxon>
        <taxon>Acanthomorphata</taxon>
        <taxon>Gobiaria</taxon>
        <taxon>Gobiiformes</taxon>
        <taxon>Gobioidei</taxon>
        <taxon>Gobiidae</taxon>
        <taxon>Gobionellinae</taxon>
        <taxon>Mugilogobius</taxon>
    </lineage>
</organism>
<evidence type="ECO:0000256" key="6">
    <source>
        <dbReference type="PROSITE-ProRule" id="PRU00309"/>
    </source>
</evidence>
<keyword evidence="5 6" id="KW-0238">DNA-binding</keyword>
<keyword evidence="2" id="KW-0479">Metal-binding</keyword>
<evidence type="ECO:0000313" key="9">
    <source>
        <dbReference type="EMBL" id="KAK7930464.1"/>
    </source>
</evidence>
<evidence type="ECO:0000256" key="1">
    <source>
        <dbReference type="ARBA" id="ARBA00001968"/>
    </source>
</evidence>
<dbReference type="InterPro" id="IPR027806">
    <property type="entry name" value="HARBI1_dom"/>
</dbReference>
<dbReference type="EMBL" id="JBBPFD010000004">
    <property type="protein sequence ID" value="KAK7930464.1"/>
    <property type="molecule type" value="Genomic_DNA"/>
</dbReference>
<evidence type="ECO:0000256" key="4">
    <source>
        <dbReference type="ARBA" id="ARBA00022833"/>
    </source>
</evidence>
<feature type="compositionally biased region" description="Basic residues" evidence="7">
    <location>
        <begin position="89"/>
        <end position="108"/>
    </location>
</feature>
<dbReference type="Proteomes" id="UP001460270">
    <property type="component" value="Unassembled WGS sequence"/>
</dbReference>
<gene>
    <name evidence="9" type="ORF">WMY93_006859</name>
</gene>
<feature type="compositionally biased region" description="Polar residues" evidence="7">
    <location>
        <begin position="114"/>
        <end position="130"/>
    </location>
</feature>
<keyword evidence="3 6" id="KW-0863">Zinc-finger</keyword>
<dbReference type="SUPFAM" id="SSF57716">
    <property type="entry name" value="Glucocorticoid receptor-like (DNA-binding domain)"/>
    <property type="match status" value="1"/>
</dbReference>
<protein>
    <recommendedName>
        <fullName evidence="8">THAP-type domain-containing protein</fullName>
    </recommendedName>
</protein>
<evidence type="ECO:0000313" key="10">
    <source>
        <dbReference type="Proteomes" id="UP001460270"/>
    </source>
</evidence>
<dbReference type="GO" id="GO:0003677">
    <property type="term" value="F:DNA binding"/>
    <property type="evidence" value="ECO:0007669"/>
    <property type="project" value="UniProtKB-UniRule"/>
</dbReference>
<reference evidence="10" key="1">
    <citation type="submission" date="2024-04" db="EMBL/GenBank/DDBJ databases">
        <title>Salinicola lusitanus LLJ914,a marine bacterium isolated from the Okinawa Trough.</title>
        <authorList>
            <person name="Li J."/>
        </authorList>
    </citation>
    <scope>NUCLEOTIDE SEQUENCE [LARGE SCALE GENOMIC DNA]</scope>
</reference>
<dbReference type="InterPro" id="IPR006612">
    <property type="entry name" value="THAP_Znf"/>
</dbReference>
<evidence type="ECO:0000259" key="8">
    <source>
        <dbReference type="PROSITE" id="PS50950"/>
    </source>
</evidence>
<sequence>MVKRCAYGLCKSDTRYPERLAGGVEFFAFPKPKTQLERCLQWIKQCGRPYSQLNTSKINKHTYVCSKHFLKGKPTSEFPNPVNAVLRPKPGRKQLRGCRRPTKKRRRVRYADATGSTSSTDDAEESQQYAVDSESPEQPPLSGCQLEEEPEEEQSWQSTEKEKNLEAENNNIKLQMCLQKAEIEALKAQISILKKKTLTPELLQSSEIRSMSDKEIVRKCGIISLLEKLIDTGYLQKGDGIMADKGFLIEEEMQTLGLKLNMPPDVLVTKRIAKHRLHVDRAIAKIKSSR</sequence>
<accession>A0AAW0PPH7</accession>
<evidence type="ECO:0000256" key="7">
    <source>
        <dbReference type="SAM" id="MobiDB-lite"/>
    </source>
</evidence>
<keyword evidence="10" id="KW-1185">Reference proteome</keyword>
<proteinExistence type="predicted"/>